<accession>A0A9W6XDV4</accession>
<feature type="region of interest" description="Disordered" evidence="1">
    <location>
        <begin position="346"/>
        <end position="374"/>
    </location>
</feature>
<dbReference type="Proteomes" id="UP001165121">
    <property type="component" value="Unassembled WGS sequence"/>
</dbReference>
<proteinExistence type="predicted"/>
<keyword evidence="2" id="KW-0812">Transmembrane</keyword>
<protein>
    <submittedName>
        <fullName evidence="3">Unnamed protein product</fullName>
    </submittedName>
</protein>
<organism evidence="3 4">
    <name type="scientific">Phytophthora fragariaefolia</name>
    <dbReference type="NCBI Taxonomy" id="1490495"/>
    <lineage>
        <taxon>Eukaryota</taxon>
        <taxon>Sar</taxon>
        <taxon>Stramenopiles</taxon>
        <taxon>Oomycota</taxon>
        <taxon>Peronosporomycetes</taxon>
        <taxon>Peronosporales</taxon>
        <taxon>Peronosporaceae</taxon>
        <taxon>Phytophthora</taxon>
    </lineage>
</organism>
<keyword evidence="2" id="KW-0472">Membrane</keyword>
<feature type="region of interest" description="Disordered" evidence="1">
    <location>
        <begin position="1"/>
        <end position="53"/>
    </location>
</feature>
<keyword evidence="4" id="KW-1185">Reference proteome</keyword>
<keyword evidence="2" id="KW-1133">Transmembrane helix</keyword>
<dbReference type="OrthoDB" id="124135at2759"/>
<feature type="transmembrane region" description="Helical" evidence="2">
    <location>
        <begin position="316"/>
        <end position="339"/>
    </location>
</feature>
<gene>
    <name evidence="3" type="ORF">Pfra01_000997200</name>
</gene>
<feature type="compositionally biased region" description="Basic and acidic residues" evidence="1">
    <location>
        <begin position="348"/>
        <end position="357"/>
    </location>
</feature>
<comment type="caution">
    <text evidence="3">The sequence shown here is derived from an EMBL/GenBank/DDBJ whole genome shotgun (WGS) entry which is preliminary data.</text>
</comment>
<evidence type="ECO:0000313" key="3">
    <source>
        <dbReference type="EMBL" id="GMF36507.1"/>
    </source>
</evidence>
<dbReference type="AlphaFoldDB" id="A0A9W6XDV4"/>
<evidence type="ECO:0000313" key="4">
    <source>
        <dbReference type="Proteomes" id="UP001165121"/>
    </source>
</evidence>
<sequence length="460" mass="50065">MSTSTPRPDTVKRAQVAPSAWWSSSASTPLESTGRAPSSCAWVQRRRPRARRSPLAIPEPAAMATSISLDGSSSDLARQFYYRAKAGDATVGQVTINAVPDGVQSRLDDLKLDWSKLPGVAQRALLWDSGYAVNVKNDAVQMWTLGDNSMSTLALTLDEYEDAGCLSKNCTQPDNSTLFESWHCNGAQMNKAAKCVVQEFDDSLDYNAAMWGVGGDPEGTPTLRMSKHDWTDNGTHYVVMALHTVAMSQEPGWDECPSSKNGGYGSLVFPCRTSANLTAANEAERKAVEGSQWVDDWLKQDYAATAAAEDSGGFDMILLVPIVLGALLLLALIGLAFYCRRKRRRQRAQKENDRDGESPYYAPSGDKNSDQRETLARPTVAFSEDMTMSTYAGADQTIQFPAGYGGDFVSAGSNTTLKVLLTSEFLVEKRIPLEKLIFEKALSKGANGEVWVCDSPSRSS</sequence>
<name>A0A9W6XDV4_9STRA</name>
<evidence type="ECO:0000256" key="1">
    <source>
        <dbReference type="SAM" id="MobiDB-lite"/>
    </source>
</evidence>
<dbReference type="EMBL" id="BSXT01000948">
    <property type="protein sequence ID" value="GMF36507.1"/>
    <property type="molecule type" value="Genomic_DNA"/>
</dbReference>
<reference evidence="3" key="1">
    <citation type="submission" date="2023-04" db="EMBL/GenBank/DDBJ databases">
        <title>Phytophthora fragariaefolia NBRC 109709.</title>
        <authorList>
            <person name="Ichikawa N."/>
            <person name="Sato H."/>
            <person name="Tonouchi N."/>
        </authorList>
    </citation>
    <scope>NUCLEOTIDE SEQUENCE</scope>
    <source>
        <strain evidence="3">NBRC 109709</strain>
    </source>
</reference>
<evidence type="ECO:0000256" key="2">
    <source>
        <dbReference type="SAM" id="Phobius"/>
    </source>
</evidence>